<sequence length="493" mass="56030">MLTILTTTDAILKVQKAIASVDRLDELVGITEDAETIDDLKTLVVASDEITVPLDWYDLEPPYIFPATPFNRQNLLALVFYKLGNHQKAFEFVSEEHPLYHHLLIATHLQFGYEISPDMVDFCYNTSPHNSAVLSYYGVVENPKNNEGLKKEFSEALSKAENDEVKVFTAKHYLNLLLDSGELQEAKQLAQEQFEIAISEDAKNAMNTHLAGILMAQLQVPYDSQMLEEVHELQLKAIAQFEAKDLKIQAGMLLVDATEIANFKGDFVASKELINRAIQYFKEEDIPEFLGEAGFKKAILLYTWSKNGSPQYYKAAINAFQDVLKVFKRDTHPQKFADVHHNLALIYSEIPVGADEKPMWTAFCASSFKEVLAFYTKDKYPYENAMASHNYATALMHFPPAKIHDNLEKAAGLFEEALEVRTAEAYPFERALTLMNQLELGWLTHNETSEEELKKYEEMKEKAEEVKTLVTDAGILEQAEKHLQELEKVKSLI</sequence>
<keyword evidence="1" id="KW-0175">Coiled coil</keyword>
<dbReference type="OrthoDB" id="1393167at2"/>
<dbReference type="STRING" id="1055723.SAMN05216293_1215"/>
<evidence type="ECO:0000313" key="3">
    <source>
        <dbReference type="EMBL" id="SHK51747.1"/>
    </source>
</evidence>
<evidence type="ECO:0000256" key="1">
    <source>
        <dbReference type="SAM" id="Coils"/>
    </source>
</evidence>
<dbReference type="EMBL" id="FOKU01000003">
    <property type="protein sequence ID" value="SFB85363.1"/>
    <property type="molecule type" value="Genomic_DNA"/>
</dbReference>
<name>A0A1M6T475_9FLAO</name>
<proteinExistence type="predicted"/>
<gene>
    <name evidence="2" type="ORF">SAMN04487891_10355</name>
    <name evidence="3" type="ORF">SAMN05216293_1215</name>
</gene>
<evidence type="ECO:0000313" key="5">
    <source>
        <dbReference type="Proteomes" id="UP000198940"/>
    </source>
</evidence>
<reference evidence="3 4" key="1">
    <citation type="submission" date="2016-11" db="EMBL/GenBank/DDBJ databases">
        <authorList>
            <person name="Varghese N."/>
            <person name="Submissions S."/>
        </authorList>
    </citation>
    <scope>NUCLEOTIDE SEQUENCE [LARGE SCALE GENOMIC DNA]</scope>
    <source>
        <strain evidence="3 4">CGMCC 1.12174</strain>
        <strain evidence="2 5">DSM 26351</strain>
    </source>
</reference>
<dbReference type="AlphaFoldDB" id="A0A1M6T475"/>
<dbReference type="EMBL" id="FRAT01000003">
    <property type="protein sequence ID" value="SHK51747.1"/>
    <property type="molecule type" value="Genomic_DNA"/>
</dbReference>
<organism evidence="3 4">
    <name type="scientific">Flagellimonas taeanensis</name>
    <dbReference type="NCBI Taxonomy" id="1005926"/>
    <lineage>
        <taxon>Bacteria</taxon>
        <taxon>Pseudomonadati</taxon>
        <taxon>Bacteroidota</taxon>
        <taxon>Flavobacteriia</taxon>
        <taxon>Flavobacteriales</taxon>
        <taxon>Flavobacteriaceae</taxon>
        <taxon>Flagellimonas</taxon>
    </lineage>
</organism>
<comment type="caution">
    <text evidence="3">The sequence shown here is derived from an EMBL/GenBank/DDBJ whole genome shotgun (WGS) entry which is preliminary data.</text>
</comment>
<dbReference type="Proteomes" id="UP000184031">
    <property type="component" value="Unassembled WGS sequence"/>
</dbReference>
<feature type="coiled-coil region" evidence="1">
    <location>
        <begin position="446"/>
        <end position="473"/>
    </location>
</feature>
<evidence type="ECO:0000313" key="4">
    <source>
        <dbReference type="Proteomes" id="UP000184031"/>
    </source>
</evidence>
<evidence type="ECO:0000313" key="2">
    <source>
        <dbReference type="EMBL" id="SFB85363.1"/>
    </source>
</evidence>
<evidence type="ECO:0008006" key="6">
    <source>
        <dbReference type="Google" id="ProtNLM"/>
    </source>
</evidence>
<dbReference type="RefSeq" id="WP_072877979.1">
    <property type="nucleotide sequence ID" value="NZ_FOKU01000003.1"/>
</dbReference>
<keyword evidence="5" id="KW-1185">Reference proteome</keyword>
<accession>A0A1M6T475</accession>
<dbReference type="Proteomes" id="UP000198940">
    <property type="component" value="Unassembled WGS sequence"/>
</dbReference>
<protein>
    <recommendedName>
        <fullName evidence="6">Tetratricopeptide repeat-containing protein</fullName>
    </recommendedName>
</protein>